<dbReference type="AlphaFoldDB" id="A0A8J4E794"/>
<dbReference type="Proteomes" id="UP000612585">
    <property type="component" value="Unassembled WGS sequence"/>
</dbReference>
<name>A0A8J4E794_9ACTN</name>
<dbReference type="Pfam" id="PF19692">
    <property type="entry name" value="DUF6193"/>
    <property type="match status" value="1"/>
</dbReference>
<proteinExistence type="predicted"/>
<organism evidence="1 2">
    <name type="scientific">Virgisporangium aurantiacum</name>
    <dbReference type="NCBI Taxonomy" id="175570"/>
    <lineage>
        <taxon>Bacteria</taxon>
        <taxon>Bacillati</taxon>
        <taxon>Actinomycetota</taxon>
        <taxon>Actinomycetes</taxon>
        <taxon>Micromonosporales</taxon>
        <taxon>Micromonosporaceae</taxon>
        <taxon>Virgisporangium</taxon>
    </lineage>
</organism>
<sequence>MGAQERVFCLQFWARGVHMAHGNTDDLAAVAAAMHAWQSGMAVGPLTSAWPFLSTSGFAMAYERSEGEAIDYRWRQYHANSSGAVQLTRLHPFISHAFGEPRLRALLPYTSHWTLHFSWTVSPPYSDDCPVVVPLSDGRFLVTTADGRELGMADPAGGVALVLTALGEVPAAQAHRT</sequence>
<evidence type="ECO:0000313" key="2">
    <source>
        <dbReference type="Proteomes" id="UP000612585"/>
    </source>
</evidence>
<comment type="caution">
    <text evidence="1">The sequence shown here is derived from an EMBL/GenBank/DDBJ whole genome shotgun (WGS) entry which is preliminary data.</text>
</comment>
<dbReference type="InterPro" id="IPR045682">
    <property type="entry name" value="DUF6193"/>
</dbReference>
<reference evidence="1" key="1">
    <citation type="submission" date="2021-01" db="EMBL/GenBank/DDBJ databases">
        <title>Whole genome shotgun sequence of Virgisporangium aurantiacum NBRC 16421.</title>
        <authorList>
            <person name="Komaki H."/>
            <person name="Tamura T."/>
        </authorList>
    </citation>
    <scope>NUCLEOTIDE SEQUENCE</scope>
    <source>
        <strain evidence="1">NBRC 16421</strain>
    </source>
</reference>
<evidence type="ECO:0000313" key="1">
    <source>
        <dbReference type="EMBL" id="GIJ64885.1"/>
    </source>
</evidence>
<gene>
    <name evidence="1" type="ORF">Vau01_124010</name>
</gene>
<protein>
    <submittedName>
        <fullName evidence="1">Uncharacterized protein</fullName>
    </submittedName>
</protein>
<dbReference type="EMBL" id="BOPG01000135">
    <property type="protein sequence ID" value="GIJ64885.1"/>
    <property type="molecule type" value="Genomic_DNA"/>
</dbReference>
<accession>A0A8J4E794</accession>
<keyword evidence="2" id="KW-1185">Reference proteome</keyword>